<dbReference type="EMBL" id="CM039428">
    <property type="protein sequence ID" value="KAI4351385.1"/>
    <property type="molecule type" value="Genomic_DNA"/>
</dbReference>
<reference evidence="1 2" key="1">
    <citation type="journal article" date="2022" name="DNA Res.">
        <title>Chromosomal-level genome assembly of the orchid tree Bauhinia variegata (Leguminosae; Cercidoideae) supports the allotetraploid origin hypothesis of Bauhinia.</title>
        <authorList>
            <person name="Zhong Y."/>
            <person name="Chen Y."/>
            <person name="Zheng D."/>
            <person name="Pang J."/>
            <person name="Liu Y."/>
            <person name="Luo S."/>
            <person name="Meng S."/>
            <person name="Qian L."/>
            <person name="Wei D."/>
            <person name="Dai S."/>
            <person name="Zhou R."/>
        </authorList>
    </citation>
    <scope>NUCLEOTIDE SEQUENCE [LARGE SCALE GENOMIC DNA]</scope>
    <source>
        <strain evidence="1">BV-YZ2020</strain>
    </source>
</reference>
<comment type="caution">
    <text evidence="1">The sequence shown here is derived from an EMBL/GenBank/DDBJ whole genome shotgun (WGS) entry which is preliminary data.</text>
</comment>
<dbReference type="Proteomes" id="UP000828941">
    <property type="component" value="Chromosome 3"/>
</dbReference>
<evidence type="ECO:0000313" key="1">
    <source>
        <dbReference type="EMBL" id="KAI4351385.1"/>
    </source>
</evidence>
<keyword evidence="2" id="KW-1185">Reference proteome</keyword>
<proteinExistence type="predicted"/>
<gene>
    <name evidence="1" type="ORF">L6164_005755</name>
</gene>
<protein>
    <submittedName>
        <fullName evidence="1">Uncharacterized protein</fullName>
    </submittedName>
</protein>
<organism evidence="1 2">
    <name type="scientific">Bauhinia variegata</name>
    <name type="common">Purple orchid tree</name>
    <name type="synonym">Phanera variegata</name>
    <dbReference type="NCBI Taxonomy" id="167791"/>
    <lineage>
        <taxon>Eukaryota</taxon>
        <taxon>Viridiplantae</taxon>
        <taxon>Streptophyta</taxon>
        <taxon>Embryophyta</taxon>
        <taxon>Tracheophyta</taxon>
        <taxon>Spermatophyta</taxon>
        <taxon>Magnoliopsida</taxon>
        <taxon>eudicotyledons</taxon>
        <taxon>Gunneridae</taxon>
        <taxon>Pentapetalae</taxon>
        <taxon>rosids</taxon>
        <taxon>fabids</taxon>
        <taxon>Fabales</taxon>
        <taxon>Fabaceae</taxon>
        <taxon>Cercidoideae</taxon>
        <taxon>Cercideae</taxon>
        <taxon>Bauhiniinae</taxon>
        <taxon>Bauhinia</taxon>
    </lineage>
</organism>
<evidence type="ECO:0000313" key="2">
    <source>
        <dbReference type="Proteomes" id="UP000828941"/>
    </source>
</evidence>
<sequence>MDGVFGSVEGRLKVSLKDSTMMWIVHFAMNKAQERMNTKKGVIERLNEISKFYELAVMQLDGCISFVESETGSSILESNLEEVLDDLIEIRDRLQGRLEESEFAISEKDRELRERLANELKLRQALELKERELISLGANLEVEKARGDNVEDNEGKRNENSEGEFCDLKTSVDQQMLNIKQRLEPDYNVLGKETPRDIDGKKIEEMGSDIDILNQTMDLAFGKMKSALFLCEMGPKEKKWKLKIEKDIMSLLIKSFMREFQENIEAQLRKQEEVFKGWWEHWPQLMNEVTRLQHELVPLMQVTCADDTNSCALSSVTDFWQKAFQESEGKPLPEETSHNRPKSKRSSPKGDEKNQMKDDKEEENNFVAKMIKNHEFIIRKKSEELSSYKHGSLQEKRSSPTKRGKEHDCLKGRIQDVAARLDSLLNWNAKLRESLYGQGVVHKMDTLPEDKLSEFNVIGKAKESNDTFESAWKKIEGASHGSNELQDKIRDSKQEKEDRESKGMVLQGMDIPLHKNIEEEFDSDRDIERQIQEHVCKYYLKEFINRWNENIERNKIERQIRDEVIFIVLSEAAKDNCLTYNFNLAECHGGGTEKCSDKEGNIEGTIREDICMLIFREMVKEYNKILEDYNGESLVEDDKCKIVSFKTVKNSAGIASKDCIEDSIEENLLKEDVYMVVFRGMLKDWKIELCSYFIENLINEEINECIMVEALKYASNLSREVKSPIQGNIMEDTYSTVMINQVQNVKGEEKFLRILESLVRCFEAEEYLMLSAKSEMKEHSRQFDLGSERGELHEHEIFEDLITDEEQTFCSVTSKVEKALHQLFRSKTLLRELVNSLGHMASESEKMHSQTNITEMKMKSSSSVFLPLLEFSQIFAEFEGMVNKRLEMVSERLEKMKYFLDSVIELAICLRNNELLYQKAFFRRCQNLIKAEAEVDLLGDQVDALASLLEKVYAILHQYAPALQQYFEVRNLLSLFLSVSDILELIKNELIGGAATSASVVT</sequence>
<name>A0ACB9PRH8_BAUVA</name>
<accession>A0ACB9PRH8</accession>